<reference evidence="2 3" key="1">
    <citation type="submission" date="2016-06" db="EMBL/GenBank/DDBJ databases">
        <title>Four novel species of enterococci isolated from chicken manure.</title>
        <authorList>
            <person name="Van Tyne D."/>
        </authorList>
    </citation>
    <scope>NUCLEOTIDE SEQUENCE [LARGE SCALE GENOMIC DNA]</scope>
    <source>
        <strain evidence="2 3">CU12B</strain>
    </source>
</reference>
<keyword evidence="3" id="KW-1185">Reference proteome</keyword>
<accession>A0ABQ6Z0N5</accession>
<evidence type="ECO:0000313" key="3">
    <source>
        <dbReference type="Proteomes" id="UP000782705"/>
    </source>
</evidence>
<dbReference type="Gene3D" id="1.20.1500.10">
    <property type="entry name" value="YheA/YmcA-like"/>
    <property type="match status" value="1"/>
</dbReference>
<evidence type="ECO:0000256" key="1">
    <source>
        <dbReference type="HAMAP-Rule" id="MF_01526"/>
    </source>
</evidence>
<dbReference type="SUPFAM" id="SSF158622">
    <property type="entry name" value="YheA/YmcA-like"/>
    <property type="match status" value="1"/>
</dbReference>
<dbReference type="Proteomes" id="UP000782705">
    <property type="component" value="Unassembled WGS sequence"/>
</dbReference>
<comment type="similarity">
    <text evidence="1">Belongs to the UPF0342 family.</text>
</comment>
<dbReference type="Pfam" id="PF06133">
    <property type="entry name" value="Com_YlbF"/>
    <property type="match status" value="1"/>
</dbReference>
<organism evidence="2 3">
    <name type="scientific">Candidatus Enterococcus willemsii</name>
    <dbReference type="NCBI Taxonomy" id="1857215"/>
    <lineage>
        <taxon>Bacteria</taxon>
        <taxon>Bacillati</taxon>
        <taxon>Bacillota</taxon>
        <taxon>Bacilli</taxon>
        <taxon>Lactobacillales</taxon>
        <taxon>Enterococcaceae</taxon>
        <taxon>Enterococcus</taxon>
    </lineage>
</organism>
<evidence type="ECO:0000313" key="2">
    <source>
        <dbReference type="EMBL" id="KAF1304588.1"/>
    </source>
</evidence>
<sequence>MSNIYDTANQLDREIREMDAFKALSASFANLKADESAYAIFKEFQEFQMGMQQKMSAGEEMTDADAEQAQALAEKIQQEPLIADLMQTEQAFSLVINDLNRIIMTPLRELYEN</sequence>
<proteinExistence type="inferred from homology"/>
<dbReference type="HAMAP" id="MF_01526">
    <property type="entry name" value="UPF0342"/>
    <property type="match status" value="1"/>
</dbReference>
<dbReference type="InterPro" id="IPR010368">
    <property type="entry name" value="Com_YlbF"/>
</dbReference>
<dbReference type="EMBL" id="MAEL01000031">
    <property type="protein sequence ID" value="KAF1304588.1"/>
    <property type="molecule type" value="Genomic_DNA"/>
</dbReference>
<protein>
    <recommendedName>
        <fullName evidence="1">UPF0342 protein BAU17_10325</fullName>
    </recommendedName>
</protein>
<gene>
    <name evidence="2" type="ORF">BAU17_10325</name>
</gene>
<name>A0ABQ6Z0N5_9ENTE</name>
<comment type="caution">
    <text evidence="2">The sequence shown here is derived from an EMBL/GenBank/DDBJ whole genome shotgun (WGS) entry which is preliminary data.</text>
</comment>
<dbReference type="InterPro" id="IPR023378">
    <property type="entry name" value="YheA/YmcA-like_dom_sf"/>
</dbReference>
<dbReference type="RefSeq" id="WP_161901617.1">
    <property type="nucleotide sequence ID" value="NZ_MAEL01000031.1"/>
</dbReference>